<feature type="region of interest" description="Disordered" evidence="5">
    <location>
        <begin position="326"/>
        <end position="354"/>
    </location>
</feature>
<dbReference type="GO" id="GO:0016887">
    <property type="term" value="F:ATP hydrolysis activity"/>
    <property type="evidence" value="ECO:0007669"/>
    <property type="project" value="InterPro"/>
</dbReference>
<evidence type="ECO:0000256" key="1">
    <source>
        <dbReference type="ARBA" id="ARBA00006914"/>
    </source>
</evidence>
<organism evidence="7 8">
    <name type="scientific">Aureimonas ureilytica</name>
    <dbReference type="NCBI Taxonomy" id="401562"/>
    <lineage>
        <taxon>Bacteria</taxon>
        <taxon>Pseudomonadati</taxon>
        <taxon>Pseudomonadota</taxon>
        <taxon>Alphaproteobacteria</taxon>
        <taxon>Hyphomicrobiales</taxon>
        <taxon>Aurantimonadaceae</taxon>
        <taxon>Aureimonas</taxon>
    </lineage>
</organism>
<reference evidence="7 8" key="1">
    <citation type="journal article" date="2016" name="Front. Microbiol.">
        <title>Genomic Resource of Rice Seed Associated Bacteria.</title>
        <authorList>
            <person name="Midha S."/>
            <person name="Bansal K."/>
            <person name="Sharma S."/>
            <person name="Kumar N."/>
            <person name="Patil P.P."/>
            <person name="Chaudhry V."/>
            <person name="Patil P.B."/>
        </authorList>
    </citation>
    <scope>NUCLEOTIDE SEQUENCE [LARGE SCALE GENOMIC DNA]</scope>
    <source>
        <strain evidence="7 8">NS226</strain>
    </source>
</reference>
<keyword evidence="2 4" id="KW-0547">Nucleotide-binding</keyword>
<evidence type="ECO:0000256" key="2">
    <source>
        <dbReference type="ARBA" id="ARBA00022741"/>
    </source>
</evidence>
<evidence type="ECO:0000256" key="5">
    <source>
        <dbReference type="SAM" id="MobiDB-lite"/>
    </source>
</evidence>
<gene>
    <name evidence="7" type="ORF">NS226_01560</name>
</gene>
<dbReference type="PANTHER" id="PTHR23073">
    <property type="entry name" value="26S PROTEASOME REGULATORY SUBUNIT"/>
    <property type="match status" value="1"/>
</dbReference>
<proteinExistence type="inferred from homology"/>
<dbReference type="GO" id="GO:0005524">
    <property type="term" value="F:ATP binding"/>
    <property type="evidence" value="ECO:0007669"/>
    <property type="project" value="UniProtKB-KW"/>
</dbReference>
<evidence type="ECO:0000256" key="3">
    <source>
        <dbReference type="ARBA" id="ARBA00022840"/>
    </source>
</evidence>
<dbReference type="OrthoDB" id="7438987at2"/>
<sequence>MSRTDLVLKLAKAGYEGNRPLLQRTLEALAEDARAKQQHTLAKRYASAITATAPSVASASPLTFLPEKVRDLLIERPAVRRFDDLVLSPSILRSVRELVEEHTHLDLLRSHGMEPKNSLLLLGAPGTGKTTLAEIISSELGLPFYTVRYEALVGSYLGETAGRLREVFDYCSSTPCVLFFDEFEAVGKERADTQESGEMRRIVSSLLIQLDALPSTTVVVCASNHPEMLDRAVWRRFDLVLELPLPTRDQVRDLLKKVLHQYASNSSFNADELSLHLEGASFSEIEKLLVDVRRRGILATVGDCDSSIDDIIERWLNRMRRMSGEDWNERSAGTKASGKVRPKRPGAKKTDGKL</sequence>
<dbReference type="AlphaFoldDB" id="A0A175RFV2"/>
<dbReference type="InterPro" id="IPR003959">
    <property type="entry name" value="ATPase_AAA_core"/>
</dbReference>
<dbReference type="InterPro" id="IPR003960">
    <property type="entry name" value="ATPase_AAA_CS"/>
</dbReference>
<comment type="caution">
    <text evidence="7">The sequence shown here is derived from an EMBL/GenBank/DDBJ whole genome shotgun (WGS) entry which is preliminary data.</text>
</comment>
<dbReference type="RefSeq" id="WP_082675321.1">
    <property type="nucleotide sequence ID" value="NZ_LDPZ01000004.1"/>
</dbReference>
<comment type="similarity">
    <text evidence="1 4">Belongs to the AAA ATPase family.</text>
</comment>
<keyword evidence="3 4" id="KW-0067">ATP-binding</keyword>
<dbReference type="SMART" id="SM00382">
    <property type="entry name" value="AAA"/>
    <property type="match status" value="1"/>
</dbReference>
<dbReference type="InterPro" id="IPR027417">
    <property type="entry name" value="P-loop_NTPase"/>
</dbReference>
<accession>A0A175RFV2</accession>
<evidence type="ECO:0000313" key="8">
    <source>
        <dbReference type="Proteomes" id="UP000078272"/>
    </source>
</evidence>
<dbReference type="Pfam" id="PF00004">
    <property type="entry name" value="AAA"/>
    <property type="match status" value="1"/>
</dbReference>
<evidence type="ECO:0000313" key="7">
    <source>
        <dbReference type="EMBL" id="KTQ98255.1"/>
    </source>
</evidence>
<protein>
    <recommendedName>
        <fullName evidence="6">AAA+ ATPase domain-containing protein</fullName>
    </recommendedName>
</protein>
<evidence type="ECO:0000256" key="4">
    <source>
        <dbReference type="RuleBase" id="RU003651"/>
    </source>
</evidence>
<feature type="compositionally biased region" description="Basic residues" evidence="5">
    <location>
        <begin position="338"/>
        <end position="347"/>
    </location>
</feature>
<dbReference type="EMBL" id="LDPZ01000004">
    <property type="protein sequence ID" value="KTQ98255.1"/>
    <property type="molecule type" value="Genomic_DNA"/>
</dbReference>
<name>A0A175RFV2_9HYPH</name>
<dbReference type="CDD" id="cd19481">
    <property type="entry name" value="RecA-like_protease"/>
    <property type="match status" value="1"/>
</dbReference>
<dbReference type="Gene3D" id="3.40.50.300">
    <property type="entry name" value="P-loop containing nucleotide triphosphate hydrolases"/>
    <property type="match status" value="1"/>
</dbReference>
<feature type="domain" description="AAA+ ATPase" evidence="6">
    <location>
        <begin position="115"/>
        <end position="247"/>
    </location>
</feature>
<dbReference type="InterPro" id="IPR050221">
    <property type="entry name" value="26S_Proteasome_ATPase"/>
</dbReference>
<dbReference type="SUPFAM" id="SSF52540">
    <property type="entry name" value="P-loop containing nucleoside triphosphate hydrolases"/>
    <property type="match status" value="1"/>
</dbReference>
<dbReference type="PROSITE" id="PS00674">
    <property type="entry name" value="AAA"/>
    <property type="match status" value="1"/>
</dbReference>
<dbReference type="Proteomes" id="UP000078272">
    <property type="component" value="Unassembled WGS sequence"/>
</dbReference>
<evidence type="ECO:0000259" key="6">
    <source>
        <dbReference type="SMART" id="SM00382"/>
    </source>
</evidence>
<dbReference type="InterPro" id="IPR003593">
    <property type="entry name" value="AAA+_ATPase"/>
</dbReference>
<dbReference type="PATRIC" id="fig|401562.3.peg.3193"/>